<dbReference type="GeneID" id="40324587"/>
<keyword evidence="2" id="KW-0547">Nucleotide-binding</keyword>
<sequence length="364" mass="41386">MCDADGQQCPSANVIFVVELEQDMSRSEVEIVEDEERKFLYWKYKASIALVTSMHEGTSVPTAWDCLDNSSPHGDSGGHAALEEWWERRSTAHPYKTNTAVMPQCKKESVTFHRSRSPLTWIWNPVRAGEAETRATQPVSGTFHVGGAPVTDVGRPCSGLCTPLQERPMCTSLLLSLRDDRRLHGDGRKRRWNSSSNLCSKAAASSFAAVAPKDVARFPKKALTPPVGRSQSSLGRGGLSSRREYRPLEKEMGITVRRPKTLVDNRFGRLNMLQELLRMELERETFEDWQVLRDEFIRIGCKQMEEKPLRRALRHVAGKVEGRVRAAAMKFTWEREKRRQERRFQALELYTSHSETVRSGAIAR</sequence>
<dbReference type="GO" id="GO:0004386">
    <property type="term" value="F:helicase activity"/>
    <property type="evidence" value="ECO:0007669"/>
    <property type="project" value="UniProtKB-KW"/>
</dbReference>
<dbReference type="Proteomes" id="UP000283634">
    <property type="component" value="Unassembled WGS sequence"/>
</dbReference>
<name>A0A422P269_TRYRA</name>
<dbReference type="RefSeq" id="XP_029242384.1">
    <property type="nucleotide sequence ID" value="XM_029377725.1"/>
</dbReference>
<keyword evidence="3" id="KW-1185">Reference proteome</keyword>
<evidence type="ECO:0000256" key="1">
    <source>
        <dbReference type="SAM" id="MobiDB-lite"/>
    </source>
</evidence>
<dbReference type="OrthoDB" id="246666at2759"/>
<feature type="region of interest" description="Disordered" evidence="1">
    <location>
        <begin position="221"/>
        <end position="242"/>
    </location>
</feature>
<evidence type="ECO:0000313" key="3">
    <source>
        <dbReference type="Proteomes" id="UP000283634"/>
    </source>
</evidence>
<organism evidence="2 3">
    <name type="scientific">Trypanosoma rangeli</name>
    <dbReference type="NCBI Taxonomy" id="5698"/>
    <lineage>
        <taxon>Eukaryota</taxon>
        <taxon>Discoba</taxon>
        <taxon>Euglenozoa</taxon>
        <taxon>Kinetoplastea</taxon>
        <taxon>Metakinetoplastina</taxon>
        <taxon>Trypanosomatida</taxon>
        <taxon>Trypanosomatidae</taxon>
        <taxon>Trypanosoma</taxon>
        <taxon>Herpetosoma</taxon>
    </lineage>
</organism>
<comment type="caution">
    <text evidence="2">The sequence shown here is derived from an EMBL/GenBank/DDBJ whole genome shotgun (WGS) entry which is preliminary data.</text>
</comment>
<gene>
    <name evidence="2" type="ORF">TraAM80_00654</name>
</gene>
<dbReference type="AlphaFoldDB" id="A0A422P269"/>
<reference evidence="2 3" key="1">
    <citation type="journal article" date="2018" name="BMC Genomics">
        <title>Genomic comparison of Trypanosoma conorhini and Trypanosoma rangeli to Trypanosoma cruzi strains of high and low virulence.</title>
        <authorList>
            <person name="Bradwell K.R."/>
            <person name="Koparde V.N."/>
            <person name="Matveyev A.V."/>
            <person name="Serrano M.G."/>
            <person name="Alves J.M."/>
            <person name="Parikh H."/>
            <person name="Huang B."/>
            <person name="Lee V."/>
            <person name="Espinosa-Alvarez O."/>
            <person name="Ortiz P.A."/>
            <person name="Costa-Martins A.G."/>
            <person name="Teixeira M.M."/>
            <person name="Buck G.A."/>
        </authorList>
    </citation>
    <scope>NUCLEOTIDE SEQUENCE [LARGE SCALE GENOMIC DNA]</scope>
    <source>
        <strain evidence="2 3">AM80</strain>
    </source>
</reference>
<keyword evidence="2" id="KW-0067">ATP-binding</keyword>
<evidence type="ECO:0000313" key="2">
    <source>
        <dbReference type="EMBL" id="RNF11820.1"/>
    </source>
</evidence>
<protein>
    <submittedName>
        <fullName evidence="2">Putative ATP-dependent DEAD/H RNA helicase</fullName>
    </submittedName>
</protein>
<keyword evidence="2" id="KW-0378">Hydrolase</keyword>
<proteinExistence type="predicted"/>
<keyword evidence="2" id="KW-0347">Helicase</keyword>
<accession>A0A422P269</accession>
<dbReference type="OMA" id="EDWQVLR"/>
<dbReference type="EMBL" id="MKGL01000012">
    <property type="protein sequence ID" value="RNF11820.1"/>
    <property type="molecule type" value="Genomic_DNA"/>
</dbReference>